<protein>
    <submittedName>
        <fullName evidence="9">ARAD1B08778p</fullName>
    </submittedName>
</protein>
<dbReference type="EMBL" id="HG937692">
    <property type="protein sequence ID" value="CDP36255.1"/>
    <property type="molecule type" value="Genomic_DNA"/>
</dbReference>
<reference evidence="9" key="1">
    <citation type="submission" date="2014-02" db="EMBL/GenBank/DDBJ databases">
        <authorList>
            <person name="Genoscope - CEA"/>
        </authorList>
    </citation>
    <scope>NUCLEOTIDE SEQUENCE</scope>
    <source>
        <strain evidence="9">LS3</strain>
    </source>
</reference>
<evidence type="ECO:0000313" key="9">
    <source>
        <dbReference type="EMBL" id="CDP36255.1"/>
    </source>
</evidence>
<feature type="transmembrane region" description="Helical" evidence="7">
    <location>
        <begin position="186"/>
        <end position="206"/>
    </location>
</feature>
<comment type="subcellular location">
    <subcellularLocation>
        <location evidence="1">Membrane</location>
        <topology evidence="1">Multi-pass membrane protein</topology>
    </subcellularLocation>
</comment>
<proteinExistence type="predicted"/>
<dbReference type="CDD" id="cd17327">
    <property type="entry name" value="MFS_FEN2_like"/>
    <property type="match status" value="1"/>
</dbReference>
<dbReference type="SUPFAM" id="SSF103473">
    <property type="entry name" value="MFS general substrate transporter"/>
    <property type="match status" value="1"/>
</dbReference>
<dbReference type="PANTHER" id="PTHR43791">
    <property type="entry name" value="PERMEASE-RELATED"/>
    <property type="match status" value="1"/>
</dbReference>
<evidence type="ECO:0000256" key="7">
    <source>
        <dbReference type="SAM" id="Phobius"/>
    </source>
</evidence>
<dbReference type="Pfam" id="PF07690">
    <property type="entry name" value="MFS_1"/>
    <property type="match status" value="1"/>
</dbReference>
<dbReference type="FunFam" id="1.20.1250.20:FF:000068">
    <property type="entry name" value="MFS general substrate transporter"/>
    <property type="match status" value="1"/>
</dbReference>
<dbReference type="AlphaFoldDB" id="A0A060T589"/>
<gene>
    <name evidence="9" type="ORF">GNLVRS02_ARAD1B08778g</name>
</gene>
<evidence type="ECO:0000256" key="6">
    <source>
        <dbReference type="SAM" id="MobiDB-lite"/>
    </source>
</evidence>
<feature type="transmembrane region" description="Helical" evidence="7">
    <location>
        <begin position="449"/>
        <end position="469"/>
    </location>
</feature>
<keyword evidence="4 7" id="KW-1133">Transmembrane helix</keyword>
<keyword evidence="5 7" id="KW-0472">Membrane</keyword>
<feature type="transmembrane region" description="Helical" evidence="7">
    <location>
        <begin position="126"/>
        <end position="145"/>
    </location>
</feature>
<evidence type="ECO:0000256" key="4">
    <source>
        <dbReference type="ARBA" id="ARBA00022989"/>
    </source>
</evidence>
<evidence type="ECO:0000256" key="5">
    <source>
        <dbReference type="ARBA" id="ARBA00023136"/>
    </source>
</evidence>
<dbReference type="InterPro" id="IPR036259">
    <property type="entry name" value="MFS_trans_sf"/>
</dbReference>
<feature type="compositionally biased region" description="Polar residues" evidence="6">
    <location>
        <begin position="1"/>
        <end position="17"/>
    </location>
</feature>
<evidence type="ECO:0000256" key="1">
    <source>
        <dbReference type="ARBA" id="ARBA00004141"/>
    </source>
</evidence>
<evidence type="ECO:0000256" key="3">
    <source>
        <dbReference type="ARBA" id="ARBA00022692"/>
    </source>
</evidence>
<feature type="region of interest" description="Disordered" evidence="6">
    <location>
        <begin position="1"/>
        <end position="20"/>
    </location>
</feature>
<feature type="transmembrane region" description="Helical" evidence="7">
    <location>
        <begin position="330"/>
        <end position="347"/>
    </location>
</feature>
<reference evidence="9" key="2">
    <citation type="submission" date="2014-06" db="EMBL/GenBank/DDBJ databases">
        <title>The complete genome of Blastobotrys (Arxula) adeninivorans LS3 - a yeast of biotechnological interest.</title>
        <authorList>
            <person name="Kunze G."/>
            <person name="Gaillardin C."/>
            <person name="Czernicka M."/>
            <person name="Durrens P."/>
            <person name="Martin T."/>
            <person name="Boer E."/>
            <person name="Gabaldon T."/>
            <person name="Cruz J."/>
            <person name="Talla E."/>
            <person name="Marck C."/>
            <person name="Goffeau A."/>
            <person name="Barbe V."/>
            <person name="Baret P."/>
            <person name="Baronian K."/>
            <person name="Beier S."/>
            <person name="Bleykasten C."/>
            <person name="Bode R."/>
            <person name="Casaregola S."/>
            <person name="Despons L."/>
            <person name="Fairhead C."/>
            <person name="Giersberg M."/>
            <person name="Gierski P."/>
            <person name="Hahnel U."/>
            <person name="Hartmann A."/>
            <person name="Jankowska D."/>
            <person name="Jubin C."/>
            <person name="Jung P."/>
            <person name="Lafontaine I."/>
            <person name="Leh-Louis V."/>
            <person name="Lemaire M."/>
            <person name="Marcet-Houben M."/>
            <person name="Mascher M."/>
            <person name="Morel G."/>
            <person name="Richard G.-F."/>
            <person name="Riechen J."/>
            <person name="Sacerdot C."/>
            <person name="Sarkar A."/>
            <person name="Savel G."/>
            <person name="Schacherer J."/>
            <person name="Sherman D."/>
            <person name="Straub M.-L."/>
            <person name="Stein N."/>
            <person name="Thierry A."/>
            <person name="Trautwein-Schult A."/>
            <person name="Westhof E."/>
            <person name="Worch S."/>
            <person name="Dujon B."/>
            <person name="Souciet J.-L."/>
            <person name="Wincker P."/>
            <person name="Scholz U."/>
            <person name="Neuveglise N."/>
        </authorList>
    </citation>
    <scope>NUCLEOTIDE SEQUENCE</scope>
    <source>
        <strain evidence="9">LS3</strain>
    </source>
</reference>
<dbReference type="InterPro" id="IPR020846">
    <property type="entry name" value="MFS_dom"/>
</dbReference>
<sequence length="506" mass="56717">MEKQVNETSSNQSPSDSEAQDVAVGREYLSIEDQHKAIDQLAVQYGVNHRRLMAKLDMWIVPPICLLYLLAFLDRVNISNAQVYGMGDDIGLTGNQYNVALTIFFVPYVLAEVPSNYLLKKFRPHLWLSLCMVVFGAVMIGQGFVKNYSGILATRFFLGMFEAGMFPGCFYLLSMWYRRDEAQKRYSFFFSSTCLAGAFGGLIAYGCNQIDGAKGLAGWRWLYIIEGAITMFCSIVLFFFIADFPEDAKFLKENERQFLKAKLEFDVGASGAEINLDLKGVGRVFKEWKVYVAGLMYFCLIVPAYGYAYFSTAIIKEMKYSPVQTQLHSVPPWAASFGMSMIVAVIADRLRHRFTFAVLTSLICAAGFIMLLADHTNIHVRYGGCFLVACGAYTSMPLIVCWTNLNFSGHHRRSVGTAFQVGFGNIGGIIATFAFLAKDAPYYTKGVGLGLAFSLLCVVITTGYFLGLVRENRLKDQGKWIKKWNKMSPEVQAVSGDLDPNFRYTY</sequence>
<feature type="domain" description="Major facilitator superfamily (MFS) profile" evidence="8">
    <location>
        <begin position="60"/>
        <end position="475"/>
    </location>
</feature>
<dbReference type="Gene3D" id="1.20.1250.20">
    <property type="entry name" value="MFS general substrate transporter like domains"/>
    <property type="match status" value="2"/>
</dbReference>
<dbReference type="FunFam" id="1.20.1250.20:FF:000034">
    <property type="entry name" value="MFS general substrate transporter"/>
    <property type="match status" value="1"/>
</dbReference>
<organism evidence="9">
    <name type="scientific">Blastobotrys adeninivorans</name>
    <name type="common">Yeast</name>
    <name type="synonym">Arxula adeninivorans</name>
    <dbReference type="NCBI Taxonomy" id="409370"/>
    <lineage>
        <taxon>Eukaryota</taxon>
        <taxon>Fungi</taxon>
        <taxon>Dikarya</taxon>
        <taxon>Ascomycota</taxon>
        <taxon>Saccharomycotina</taxon>
        <taxon>Dipodascomycetes</taxon>
        <taxon>Dipodascales</taxon>
        <taxon>Trichomonascaceae</taxon>
        <taxon>Blastobotrys</taxon>
    </lineage>
</organism>
<evidence type="ECO:0000259" key="8">
    <source>
        <dbReference type="PROSITE" id="PS50850"/>
    </source>
</evidence>
<evidence type="ECO:0000256" key="2">
    <source>
        <dbReference type="ARBA" id="ARBA00022448"/>
    </source>
</evidence>
<dbReference type="GO" id="GO:0005886">
    <property type="term" value="C:plasma membrane"/>
    <property type="evidence" value="ECO:0007669"/>
    <property type="project" value="TreeGrafter"/>
</dbReference>
<feature type="transmembrane region" description="Helical" evidence="7">
    <location>
        <begin position="151"/>
        <end position="174"/>
    </location>
</feature>
<dbReference type="PhylomeDB" id="A0A060T589"/>
<feature type="transmembrane region" description="Helical" evidence="7">
    <location>
        <begin position="290"/>
        <end position="310"/>
    </location>
</feature>
<feature type="transmembrane region" description="Helical" evidence="7">
    <location>
        <begin position="379"/>
        <end position="405"/>
    </location>
</feature>
<feature type="transmembrane region" description="Helical" evidence="7">
    <location>
        <begin position="59"/>
        <end position="78"/>
    </location>
</feature>
<dbReference type="PROSITE" id="PS50850">
    <property type="entry name" value="MFS"/>
    <property type="match status" value="1"/>
</dbReference>
<feature type="transmembrane region" description="Helical" evidence="7">
    <location>
        <begin position="221"/>
        <end position="242"/>
    </location>
</feature>
<feature type="transmembrane region" description="Helical" evidence="7">
    <location>
        <begin position="98"/>
        <end position="119"/>
    </location>
</feature>
<dbReference type="InterPro" id="IPR011701">
    <property type="entry name" value="MFS"/>
</dbReference>
<dbReference type="GO" id="GO:0022857">
    <property type="term" value="F:transmembrane transporter activity"/>
    <property type="evidence" value="ECO:0007669"/>
    <property type="project" value="InterPro"/>
</dbReference>
<accession>A0A060T589</accession>
<keyword evidence="2" id="KW-0813">Transport</keyword>
<keyword evidence="3 7" id="KW-0812">Transmembrane</keyword>
<dbReference type="PANTHER" id="PTHR43791:SF46">
    <property type="entry name" value="MAJOR FACILITATOR SUPERFAMILY (MFS) PROFILE DOMAIN-CONTAINING PROTEIN-RELATED"/>
    <property type="match status" value="1"/>
</dbReference>
<feature type="transmembrane region" description="Helical" evidence="7">
    <location>
        <begin position="354"/>
        <end position="373"/>
    </location>
</feature>
<name>A0A060T589_BLAAD</name>
<feature type="transmembrane region" description="Helical" evidence="7">
    <location>
        <begin position="417"/>
        <end position="437"/>
    </location>
</feature>